<dbReference type="Pfam" id="PF12728">
    <property type="entry name" value="HTH_17"/>
    <property type="match status" value="1"/>
</dbReference>
<comment type="caution">
    <text evidence="2">The sequence shown here is derived from an EMBL/GenBank/DDBJ whole genome shotgun (WGS) entry which is preliminary data.</text>
</comment>
<dbReference type="InterPro" id="IPR010093">
    <property type="entry name" value="SinI_DNA-bd"/>
</dbReference>
<evidence type="ECO:0000313" key="2">
    <source>
        <dbReference type="EMBL" id="MBD1318531.1"/>
    </source>
</evidence>
<organism evidence="2 3">
    <name type="scientific">Gordonia hankookensis</name>
    <dbReference type="NCBI Taxonomy" id="589403"/>
    <lineage>
        <taxon>Bacteria</taxon>
        <taxon>Bacillati</taxon>
        <taxon>Actinomycetota</taxon>
        <taxon>Actinomycetes</taxon>
        <taxon>Mycobacteriales</taxon>
        <taxon>Gordoniaceae</taxon>
        <taxon>Gordonia</taxon>
    </lineage>
</organism>
<sequence>MELARKALTEQTTVSVPETALLLGISRATAYDLIQSGDLPVIRVGPRKLRVSTSRLQRILDGQEQPRGA</sequence>
<dbReference type="EMBL" id="JACWMS010000001">
    <property type="protein sequence ID" value="MBD1318531.1"/>
    <property type="molecule type" value="Genomic_DNA"/>
</dbReference>
<gene>
    <name evidence="2" type="ORF">IDF66_02950</name>
</gene>
<dbReference type="Proteomes" id="UP000602395">
    <property type="component" value="Unassembled WGS sequence"/>
</dbReference>
<dbReference type="InterPro" id="IPR041657">
    <property type="entry name" value="HTH_17"/>
</dbReference>
<accession>A0ABR7W6S6</accession>
<evidence type="ECO:0000259" key="1">
    <source>
        <dbReference type="Pfam" id="PF12728"/>
    </source>
</evidence>
<dbReference type="NCBIfam" id="TIGR01764">
    <property type="entry name" value="excise"/>
    <property type="match status" value="1"/>
</dbReference>
<evidence type="ECO:0000313" key="3">
    <source>
        <dbReference type="Proteomes" id="UP000602395"/>
    </source>
</evidence>
<protein>
    <submittedName>
        <fullName evidence="2">Helix-turn-helix domain-containing protein</fullName>
    </submittedName>
</protein>
<feature type="domain" description="Helix-turn-helix" evidence="1">
    <location>
        <begin position="15"/>
        <end position="62"/>
    </location>
</feature>
<reference evidence="2 3" key="1">
    <citation type="submission" date="2020-09" db="EMBL/GenBank/DDBJ databases">
        <title>Novel species in genus Gordonia.</title>
        <authorList>
            <person name="Zhang G."/>
        </authorList>
    </citation>
    <scope>NUCLEOTIDE SEQUENCE [LARGE SCALE GENOMIC DNA]</scope>
    <source>
        <strain evidence="2 3">ON-33</strain>
    </source>
</reference>
<proteinExistence type="predicted"/>
<name>A0ABR7W6S6_9ACTN</name>
<keyword evidence="3" id="KW-1185">Reference proteome</keyword>